<keyword evidence="5" id="KW-1185">Reference proteome</keyword>
<keyword evidence="1" id="KW-0808">Transferase</keyword>
<dbReference type="PROSITE" id="PS50995">
    <property type="entry name" value="HTH_MARR_2"/>
    <property type="match status" value="1"/>
</dbReference>
<dbReference type="RefSeq" id="WP_273952175.1">
    <property type="nucleotide sequence ID" value="NZ_JAQSIP010000006.1"/>
</dbReference>
<dbReference type="InterPro" id="IPR036388">
    <property type="entry name" value="WH-like_DNA-bd_sf"/>
</dbReference>
<dbReference type="CDD" id="cd04301">
    <property type="entry name" value="NAT_SF"/>
    <property type="match status" value="1"/>
</dbReference>
<evidence type="ECO:0000256" key="1">
    <source>
        <dbReference type="ARBA" id="ARBA00022679"/>
    </source>
</evidence>
<comment type="caution">
    <text evidence="4">The sequence shown here is derived from an EMBL/GenBank/DDBJ whole genome shotgun (WGS) entry which is preliminary data.</text>
</comment>
<dbReference type="InterPro" id="IPR050769">
    <property type="entry name" value="NAT_camello-type"/>
</dbReference>
<sequence>MNASHAPTPSADDSACIEAVRRFSRFYTHQLGLLNEGLLSTGLTLTEARLLYELAHSQDLTASTLMRELALDAGYLSRLLKRFEAQGWLQRQPDPSDARQSRLQLSEAGHAAFAPLNQGSRQQVAQWLAPLLPAQKQALQQAMQTVQQLLSPSRAGGAAERPTLRGLLPGDLGWVVHRQALLYAREYGWDASFEALVAQIVAQYQAQFDPSGENAWIAEWQGRPVGSVFVVRESATVAKLRLLYVEADARGLGLGRQLVQRCIDFARERGYQTLTLWTNDVLTHARHIYQSSGFELVSSEAHHSFGHDLVGEHWSLTL</sequence>
<proteinExistence type="predicted"/>
<dbReference type="InterPro" id="IPR000182">
    <property type="entry name" value="GNAT_dom"/>
</dbReference>
<feature type="domain" description="N-acetyltransferase" evidence="3">
    <location>
        <begin position="175"/>
        <end position="318"/>
    </location>
</feature>
<evidence type="ECO:0000313" key="4">
    <source>
        <dbReference type="EMBL" id="MDD0839701.1"/>
    </source>
</evidence>
<dbReference type="Gene3D" id="1.10.10.10">
    <property type="entry name" value="Winged helix-like DNA-binding domain superfamily/Winged helix DNA-binding domain"/>
    <property type="match status" value="1"/>
</dbReference>
<dbReference type="Pfam" id="PF12802">
    <property type="entry name" value="MarR_2"/>
    <property type="match status" value="1"/>
</dbReference>
<dbReference type="InterPro" id="IPR000835">
    <property type="entry name" value="HTH_MarR-typ"/>
</dbReference>
<protein>
    <submittedName>
        <fullName evidence="4">Helix-turn-helix domain-containing GNAT family N-acetyltransferase</fullName>
    </submittedName>
</protein>
<reference evidence="4 5" key="1">
    <citation type="submission" date="2023-02" db="EMBL/GenBank/DDBJ databases">
        <title>Bacterial whole genomic sequence of Curvibacter sp. HBC61.</title>
        <authorList>
            <person name="Le V."/>
            <person name="Ko S.-R."/>
            <person name="Ahn C.-Y."/>
            <person name="Oh H.-M."/>
        </authorList>
    </citation>
    <scope>NUCLEOTIDE SEQUENCE [LARGE SCALE GENOMIC DNA]</scope>
    <source>
        <strain evidence="4 5">HBC61</strain>
    </source>
</reference>
<dbReference type="PRINTS" id="PR00598">
    <property type="entry name" value="HTHMARR"/>
</dbReference>
<dbReference type="Pfam" id="PF00583">
    <property type="entry name" value="Acetyltransf_1"/>
    <property type="match status" value="1"/>
</dbReference>
<evidence type="ECO:0000259" key="2">
    <source>
        <dbReference type="PROSITE" id="PS50995"/>
    </source>
</evidence>
<organism evidence="4 5">
    <name type="scientific">Curvibacter cyanobacteriorum</name>
    <dbReference type="NCBI Taxonomy" id="3026422"/>
    <lineage>
        <taxon>Bacteria</taxon>
        <taxon>Pseudomonadati</taxon>
        <taxon>Pseudomonadota</taxon>
        <taxon>Betaproteobacteria</taxon>
        <taxon>Burkholderiales</taxon>
        <taxon>Comamonadaceae</taxon>
        <taxon>Curvibacter</taxon>
    </lineage>
</organism>
<evidence type="ECO:0000313" key="5">
    <source>
        <dbReference type="Proteomes" id="UP001528673"/>
    </source>
</evidence>
<dbReference type="PANTHER" id="PTHR13947">
    <property type="entry name" value="GNAT FAMILY N-ACETYLTRANSFERASE"/>
    <property type="match status" value="1"/>
</dbReference>
<dbReference type="InterPro" id="IPR016181">
    <property type="entry name" value="Acyl_CoA_acyltransferase"/>
</dbReference>
<evidence type="ECO:0000259" key="3">
    <source>
        <dbReference type="PROSITE" id="PS51186"/>
    </source>
</evidence>
<dbReference type="PANTHER" id="PTHR13947:SF37">
    <property type="entry name" value="LD18367P"/>
    <property type="match status" value="1"/>
</dbReference>
<dbReference type="InterPro" id="IPR036390">
    <property type="entry name" value="WH_DNA-bd_sf"/>
</dbReference>
<gene>
    <name evidence="4" type="ORF">PSQ40_14035</name>
</gene>
<dbReference type="EMBL" id="JAQSIP010000006">
    <property type="protein sequence ID" value="MDD0839701.1"/>
    <property type="molecule type" value="Genomic_DNA"/>
</dbReference>
<dbReference type="SMART" id="SM00347">
    <property type="entry name" value="HTH_MARR"/>
    <property type="match status" value="1"/>
</dbReference>
<name>A0ABT5N055_9BURK</name>
<dbReference type="Gene3D" id="3.40.630.30">
    <property type="match status" value="1"/>
</dbReference>
<accession>A0ABT5N055</accession>
<dbReference type="SUPFAM" id="SSF55729">
    <property type="entry name" value="Acyl-CoA N-acyltransferases (Nat)"/>
    <property type="match status" value="1"/>
</dbReference>
<feature type="domain" description="HTH marR-type" evidence="2">
    <location>
        <begin position="13"/>
        <end position="148"/>
    </location>
</feature>
<dbReference type="SUPFAM" id="SSF46785">
    <property type="entry name" value="Winged helix' DNA-binding domain"/>
    <property type="match status" value="1"/>
</dbReference>
<dbReference type="PROSITE" id="PS51186">
    <property type="entry name" value="GNAT"/>
    <property type="match status" value="1"/>
</dbReference>
<dbReference type="Proteomes" id="UP001528673">
    <property type="component" value="Unassembled WGS sequence"/>
</dbReference>